<evidence type="ECO:0000256" key="1">
    <source>
        <dbReference type="SAM" id="Phobius"/>
    </source>
</evidence>
<keyword evidence="1" id="KW-0472">Membrane</keyword>
<keyword evidence="4" id="KW-1185">Reference proteome</keyword>
<keyword evidence="3" id="KW-0067">ATP-binding</keyword>
<organism evidence="3 4">
    <name type="scientific">Streptococcus caprae</name>
    <dbReference type="NCBI Taxonomy" id="1640501"/>
    <lineage>
        <taxon>Bacteria</taxon>
        <taxon>Bacillati</taxon>
        <taxon>Bacillota</taxon>
        <taxon>Bacilli</taxon>
        <taxon>Lactobacillales</taxon>
        <taxon>Streptococcaceae</taxon>
        <taxon>Streptococcus</taxon>
    </lineage>
</organism>
<evidence type="ECO:0000259" key="2">
    <source>
        <dbReference type="Pfam" id="PF14501"/>
    </source>
</evidence>
<dbReference type="PANTHER" id="PTHR40448">
    <property type="entry name" value="TWO-COMPONENT SENSOR HISTIDINE KINASE"/>
    <property type="match status" value="1"/>
</dbReference>
<dbReference type="RefSeq" id="WP_380425372.1">
    <property type="nucleotide sequence ID" value="NZ_JBHRZV010000023.1"/>
</dbReference>
<protein>
    <submittedName>
        <fullName evidence="3">ATP-binding protein</fullName>
    </submittedName>
</protein>
<dbReference type="Pfam" id="PF14501">
    <property type="entry name" value="HATPase_c_5"/>
    <property type="match status" value="1"/>
</dbReference>
<dbReference type="EMBL" id="JBHRZV010000023">
    <property type="protein sequence ID" value="MFC3927599.1"/>
    <property type="molecule type" value="Genomic_DNA"/>
</dbReference>
<dbReference type="GO" id="GO:0005524">
    <property type="term" value="F:ATP binding"/>
    <property type="evidence" value="ECO:0007669"/>
    <property type="project" value="UniProtKB-KW"/>
</dbReference>
<sequence length="369" mass="42309">MALNIMWMAFSFILLGVSKRRVILYQAAKAFIMAELVAALAWHLYCLTLFRTAIDQLIPQIILVSLCYLLSFLFVFREEKKVSILEIGPLIHKQEVTTAIFTALAIFIMSNIGFIFPKSRFGLESNTVFITRTLMNFSGLLLLFIQENQQYESYLRQELIAVNATLQLQYQQYKAHSENNELISRKVHDFKHQLALIRQENQTDLQERYFQELESSIQDFEAKIETGNAVLDTILSQKNRYCLSLGINFTAIVQGNLLNFMDVMDISALFGNALDNAIEAVEKIGDKEKRLITLKVAPHNHFVIIRLDNYDLSDIKLSGEKLPLTSKTNTGYHGYGLKSIKFIAQKYDGNMTLTKQDNWVTLKIVLPRS</sequence>
<dbReference type="CDD" id="cd16935">
    <property type="entry name" value="HATPase_AgrC-ComD-like"/>
    <property type="match status" value="1"/>
</dbReference>
<dbReference type="Gene3D" id="3.30.565.10">
    <property type="entry name" value="Histidine kinase-like ATPase, C-terminal domain"/>
    <property type="match status" value="1"/>
</dbReference>
<accession>A0ABV8CTY6</accession>
<feature type="transmembrane region" description="Helical" evidence="1">
    <location>
        <begin position="96"/>
        <end position="116"/>
    </location>
</feature>
<keyword evidence="1" id="KW-1133">Transmembrane helix</keyword>
<dbReference type="InterPro" id="IPR036890">
    <property type="entry name" value="HATPase_C_sf"/>
</dbReference>
<feature type="transmembrane region" description="Helical" evidence="1">
    <location>
        <begin position="57"/>
        <end position="76"/>
    </location>
</feature>
<keyword evidence="3" id="KW-0547">Nucleotide-binding</keyword>
<evidence type="ECO:0000313" key="4">
    <source>
        <dbReference type="Proteomes" id="UP001595807"/>
    </source>
</evidence>
<feature type="domain" description="Sensor histidine kinase NatK-like C-terminal" evidence="2">
    <location>
        <begin position="261"/>
        <end position="367"/>
    </location>
</feature>
<dbReference type="PANTHER" id="PTHR40448:SF1">
    <property type="entry name" value="TWO-COMPONENT SENSOR HISTIDINE KINASE"/>
    <property type="match status" value="1"/>
</dbReference>
<gene>
    <name evidence="3" type="ORF">ACFORF_03015</name>
</gene>
<evidence type="ECO:0000313" key="3">
    <source>
        <dbReference type="EMBL" id="MFC3927599.1"/>
    </source>
</evidence>
<name>A0ABV8CTY6_9STRE</name>
<comment type="caution">
    <text evidence="3">The sequence shown here is derived from an EMBL/GenBank/DDBJ whole genome shotgun (WGS) entry which is preliminary data.</text>
</comment>
<dbReference type="SUPFAM" id="SSF55874">
    <property type="entry name" value="ATPase domain of HSP90 chaperone/DNA topoisomerase II/histidine kinase"/>
    <property type="match status" value="1"/>
</dbReference>
<dbReference type="InterPro" id="IPR032834">
    <property type="entry name" value="NatK-like_C"/>
</dbReference>
<feature type="transmembrane region" description="Helical" evidence="1">
    <location>
        <begin position="30"/>
        <end position="50"/>
    </location>
</feature>
<proteinExistence type="predicted"/>
<reference evidence="4" key="1">
    <citation type="journal article" date="2019" name="Int. J. Syst. Evol. Microbiol.">
        <title>The Global Catalogue of Microorganisms (GCM) 10K type strain sequencing project: providing services to taxonomists for standard genome sequencing and annotation.</title>
        <authorList>
            <consortium name="The Broad Institute Genomics Platform"/>
            <consortium name="The Broad Institute Genome Sequencing Center for Infectious Disease"/>
            <person name="Wu L."/>
            <person name="Ma J."/>
        </authorList>
    </citation>
    <scope>NUCLEOTIDE SEQUENCE [LARGE SCALE GENOMIC DNA]</scope>
    <source>
        <strain evidence="4">CCUG 67170</strain>
    </source>
</reference>
<dbReference type="Proteomes" id="UP001595807">
    <property type="component" value="Unassembled WGS sequence"/>
</dbReference>
<keyword evidence="1" id="KW-0812">Transmembrane</keyword>